<dbReference type="Gene3D" id="3.60.10.10">
    <property type="entry name" value="Endonuclease/exonuclease/phosphatase"/>
    <property type="match status" value="1"/>
</dbReference>
<dbReference type="OrthoDB" id="9793162at2"/>
<dbReference type="SUPFAM" id="SSF56219">
    <property type="entry name" value="DNase I-like"/>
    <property type="match status" value="1"/>
</dbReference>
<dbReference type="PANTHER" id="PTHR12121">
    <property type="entry name" value="CARBON CATABOLITE REPRESSOR PROTEIN 4"/>
    <property type="match status" value="1"/>
</dbReference>
<proteinExistence type="predicted"/>
<dbReference type="EMBL" id="SOHA01000005">
    <property type="protein sequence ID" value="TFD33164.1"/>
    <property type="molecule type" value="Genomic_DNA"/>
</dbReference>
<keyword evidence="2" id="KW-0269">Exonuclease</keyword>
<reference evidence="2 3" key="1">
    <citation type="submission" date="2019-03" db="EMBL/GenBank/DDBJ databases">
        <title>Genomics of glacier-inhabiting Cryobacterium strains.</title>
        <authorList>
            <person name="Liu Q."/>
            <person name="Xin Y.-H."/>
        </authorList>
    </citation>
    <scope>NUCLEOTIDE SEQUENCE [LARGE SCALE GENOMIC DNA]</scope>
    <source>
        <strain evidence="2 3">TMT1-51</strain>
    </source>
</reference>
<evidence type="ECO:0000259" key="1">
    <source>
        <dbReference type="Pfam" id="PF03372"/>
    </source>
</evidence>
<dbReference type="InterPro" id="IPR036691">
    <property type="entry name" value="Endo/exonu/phosph_ase_sf"/>
</dbReference>
<dbReference type="GO" id="GO:0000175">
    <property type="term" value="F:3'-5'-RNA exonuclease activity"/>
    <property type="evidence" value="ECO:0007669"/>
    <property type="project" value="TreeGrafter"/>
</dbReference>
<feature type="domain" description="Endonuclease/exonuclease/phosphatase" evidence="1">
    <location>
        <begin position="18"/>
        <end position="268"/>
    </location>
</feature>
<organism evidence="2 3">
    <name type="scientific">Cryobacterium cryoconiti</name>
    <dbReference type="NCBI Taxonomy" id="1259239"/>
    <lineage>
        <taxon>Bacteria</taxon>
        <taxon>Bacillati</taxon>
        <taxon>Actinomycetota</taxon>
        <taxon>Actinomycetes</taxon>
        <taxon>Micrococcales</taxon>
        <taxon>Microbacteriaceae</taxon>
        <taxon>Cryobacterium</taxon>
    </lineage>
</organism>
<sequence>MTDGALIGPVTAPDLHVMTYNIRRRFPPLRPRSPDRWGDRKQLLRRLLDAEQPTLLGVQEALADQVDFVADALGSHYRWVGHGRNASGGDESCAVFYDARRLELTDWRQRALSKTPHLAGSRSWGNLAQRVVVSAEFTDTATGARLHAFNTHFDHLSWRSRRESANFILDLVDASREAEPEAAIIVTGDFNADARAAVYRPLLAEGALRDSWEAAEERLTPQWGTFSNYRRSREGGKRIDLILVGGGVDVMTTGINAARFEGRAASDHEPVQAVLRYASVRPEVRP</sequence>
<keyword evidence="2" id="KW-0255">Endonuclease</keyword>
<dbReference type="AlphaFoldDB" id="A0A4Y8JZY1"/>
<keyword evidence="3" id="KW-1185">Reference proteome</keyword>
<dbReference type="GO" id="GO:0004519">
    <property type="term" value="F:endonuclease activity"/>
    <property type="evidence" value="ECO:0007669"/>
    <property type="project" value="UniProtKB-KW"/>
</dbReference>
<keyword evidence="2" id="KW-0378">Hydrolase</keyword>
<comment type="caution">
    <text evidence="2">The sequence shown here is derived from an EMBL/GenBank/DDBJ whole genome shotgun (WGS) entry which is preliminary data.</text>
</comment>
<evidence type="ECO:0000313" key="3">
    <source>
        <dbReference type="Proteomes" id="UP000297472"/>
    </source>
</evidence>
<dbReference type="Proteomes" id="UP000297472">
    <property type="component" value="Unassembled WGS sequence"/>
</dbReference>
<dbReference type="CDD" id="cd09083">
    <property type="entry name" value="EEP-1"/>
    <property type="match status" value="1"/>
</dbReference>
<name>A0A4Y8JZY1_9MICO</name>
<dbReference type="Pfam" id="PF03372">
    <property type="entry name" value="Exo_endo_phos"/>
    <property type="match status" value="1"/>
</dbReference>
<accession>A0A4Y8JZY1</accession>
<dbReference type="RefSeq" id="WP_134423145.1">
    <property type="nucleotide sequence ID" value="NZ_SOHA01000005.1"/>
</dbReference>
<dbReference type="InterPro" id="IPR005135">
    <property type="entry name" value="Endo/exonuclease/phosphatase"/>
</dbReference>
<evidence type="ECO:0000313" key="2">
    <source>
        <dbReference type="EMBL" id="TFD33164.1"/>
    </source>
</evidence>
<dbReference type="InterPro" id="IPR050410">
    <property type="entry name" value="CCR4/nocturin_mRNA_transcr"/>
</dbReference>
<gene>
    <name evidence="2" type="ORF">E3T49_02415</name>
</gene>
<protein>
    <submittedName>
        <fullName evidence="2">Endonuclease/exonuclease/phosphatase family protein</fullName>
    </submittedName>
</protein>
<keyword evidence="2" id="KW-0540">Nuclease</keyword>
<dbReference type="PANTHER" id="PTHR12121:SF36">
    <property type="entry name" value="ENDONUCLEASE_EXONUCLEASE_PHOSPHATASE DOMAIN-CONTAINING PROTEIN"/>
    <property type="match status" value="1"/>
</dbReference>